<dbReference type="SMART" id="SM00052">
    <property type="entry name" value="EAL"/>
    <property type="match status" value="1"/>
</dbReference>
<feature type="transmembrane region" description="Helical" evidence="7">
    <location>
        <begin position="135"/>
        <end position="153"/>
    </location>
</feature>
<organism evidence="9 10">
    <name type="scientific">Levilinea saccharolytica</name>
    <dbReference type="NCBI Taxonomy" id="229921"/>
    <lineage>
        <taxon>Bacteria</taxon>
        <taxon>Bacillati</taxon>
        <taxon>Chloroflexota</taxon>
        <taxon>Anaerolineae</taxon>
        <taxon>Anaerolineales</taxon>
        <taxon>Anaerolineaceae</taxon>
        <taxon>Levilinea</taxon>
    </lineage>
</organism>
<protein>
    <recommendedName>
        <fullName evidence="6">Signal peptidase I</fullName>
        <ecNumber evidence="6">3.4.21.89</ecNumber>
    </recommendedName>
</protein>
<dbReference type="NCBIfam" id="TIGR02228">
    <property type="entry name" value="sigpep_I_arch"/>
    <property type="match status" value="1"/>
</dbReference>
<dbReference type="Pfam" id="PF00563">
    <property type="entry name" value="EAL"/>
    <property type="match status" value="1"/>
</dbReference>
<dbReference type="GO" id="GO:0006465">
    <property type="term" value="P:signal peptide processing"/>
    <property type="evidence" value="ECO:0007669"/>
    <property type="project" value="UniProtKB-UniRule"/>
</dbReference>
<dbReference type="CDD" id="cd06462">
    <property type="entry name" value="Peptidase_S24_S26"/>
    <property type="match status" value="1"/>
</dbReference>
<keyword evidence="2" id="KW-0378">Hydrolase</keyword>
<dbReference type="PROSITE" id="PS50883">
    <property type="entry name" value="EAL"/>
    <property type="match status" value="1"/>
</dbReference>
<feature type="transmembrane region" description="Helical" evidence="7">
    <location>
        <begin position="186"/>
        <end position="205"/>
    </location>
</feature>
<dbReference type="SUPFAM" id="SSF51306">
    <property type="entry name" value="LexA/Signal peptidase"/>
    <property type="match status" value="1"/>
</dbReference>
<keyword evidence="4 7" id="KW-1133">Transmembrane helix</keyword>
<evidence type="ECO:0000256" key="1">
    <source>
        <dbReference type="ARBA" id="ARBA00004370"/>
    </source>
</evidence>
<dbReference type="EMBL" id="LGCM01000055">
    <property type="protein sequence ID" value="KPL78509.1"/>
    <property type="molecule type" value="Genomic_DNA"/>
</dbReference>
<dbReference type="GO" id="GO:0004252">
    <property type="term" value="F:serine-type endopeptidase activity"/>
    <property type="evidence" value="ECO:0007669"/>
    <property type="project" value="UniProtKB-UniRule"/>
</dbReference>
<evidence type="ECO:0000256" key="2">
    <source>
        <dbReference type="ARBA" id="ARBA00022670"/>
    </source>
</evidence>
<sequence>MLRSFLLRPAVMGSALMVVITAALWGIFAPMPFGGRTTYVIVNGNSMEPGFHKGDLVLLRPAQQYTVGEIVMYRYPGLGPVIHRIVRQNGTRFVLKGDNNGWEDSYEPETSEIAGTFWLHIPRVGIAFGWLREPWAAAAVAGGTIFVLGVLMLKLPEPRGKRETPFWWKGWTRSASYWLARWQEPYFMVMYILAAAGIVLGLFAFTRPALRQVADNLPYQQTGYYVYYADLPVNLYDNRRLESGDAIYPQLNCQVNVLFHYQLLSAAEFAGGGSYALQARVRDAAGWHRSFPLGEAANFSGGDFQAQQVLDVCAAQRLITEMEEMTGVQRPQYYLDITPNVQVAGTLGGRIIKTDFAPALSFVVEDQQVFLNTTAVPGADVLRPSAAGLLEGSRLEANTLDISRVRIPVNTARGLAVLLVVLSLVGLAVPVVMLQQAEKKEEKLRAHLVAGPKLVEAAGSLLAFGDRTVEVRQLEDLTRLAEKAGSVVFFHEDPPWATYLVRENGVSYYYRTLSAANRDSAPEVGNWGEDLVRALRNDELVLFYQPSVSMQDGQISQVEAFLRWQHPERGFLMPMQFLPWAEKSGLVQFIDEWVLNTGCLQLRRWQDQGYLNLPLAINISSYELRQEGLAKLVETVLKRHELSAEMLRVEIDESDLSLQPAILDNMRQLKAMGVGISITAPRGESLEAVHSLLDVDQVKFGRNMVQQVLATESNSQSARQWIHQAHQRHIKVVAMGVETQEQYGFFQLSACDEAQGFFISPPMPAEDLTRALKAGPDFKNPALGNGSGGAA</sequence>
<dbReference type="Pfam" id="PF00717">
    <property type="entry name" value="Peptidase_S24"/>
    <property type="match status" value="1"/>
</dbReference>
<dbReference type="InterPro" id="IPR001733">
    <property type="entry name" value="Peptidase_S26B"/>
</dbReference>
<dbReference type="Proteomes" id="UP000050501">
    <property type="component" value="Unassembled WGS sequence"/>
</dbReference>
<keyword evidence="3 7" id="KW-0812">Transmembrane</keyword>
<evidence type="ECO:0000256" key="5">
    <source>
        <dbReference type="ARBA" id="ARBA00023136"/>
    </source>
</evidence>
<dbReference type="InterPro" id="IPR035919">
    <property type="entry name" value="EAL_sf"/>
</dbReference>
<evidence type="ECO:0000256" key="4">
    <source>
        <dbReference type="ARBA" id="ARBA00022989"/>
    </source>
</evidence>
<evidence type="ECO:0000256" key="3">
    <source>
        <dbReference type="ARBA" id="ARBA00022692"/>
    </source>
</evidence>
<reference evidence="9 10" key="1">
    <citation type="submission" date="2015-07" db="EMBL/GenBank/DDBJ databases">
        <title>Genome sequence of Levilinea saccharolytica DSM 16555.</title>
        <authorList>
            <person name="Hemp J."/>
            <person name="Ward L.M."/>
            <person name="Pace L.A."/>
            <person name="Fischer W.W."/>
        </authorList>
    </citation>
    <scope>NUCLEOTIDE SEQUENCE [LARGE SCALE GENOMIC DNA]</scope>
    <source>
        <strain evidence="9 10">KIBI-1</strain>
    </source>
</reference>
<dbReference type="EC" id="3.4.21.89" evidence="6"/>
<accession>A0A0P6X646</accession>
<feature type="domain" description="EAL" evidence="8">
    <location>
        <begin position="524"/>
        <end position="776"/>
    </location>
</feature>
<keyword evidence="5 7" id="KW-0472">Membrane</keyword>
<dbReference type="GO" id="GO:0016020">
    <property type="term" value="C:membrane"/>
    <property type="evidence" value="ECO:0007669"/>
    <property type="project" value="UniProtKB-SubCell"/>
</dbReference>
<dbReference type="CDD" id="cd01948">
    <property type="entry name" value="EAL"/>
    <property type="match status" value="1"/>
</dbReference>
<dbReference type="RefSeq" id="WP_062418804.1">
    <property type="nucleotide sequence ID" value="NZ_DF967974.1"/>
</dbReference>
<evidence type="ECO:0000313" key="10">
    <source>
        <dbReference type="Proteomes" id="UP000050501"/>
    </source>
</evidence>
<gene>
    <name evidence="9" type="ORF">ADN01_15070</name>
</gene>
<dbReference type="InterPro" id="IPR050706">
    <property type="entry name" value="Cyclic-di-GMP_PDE-like"/>
</dbReference>
<keyword evidence="2" id="KW-0645">Protease</keyword>
<evidence type="ECO:0000313" key="9">
    <source>
        <dbReference type="EMBL" id="KPL78509.1"/>
    </source>
</evidence>
<dbReference type="STRING" id="229921.ADN01_15070"/>
<name>A0A0P6X646_9CHLR</name>
<dbReference type="InterPro" id="IPR036286">
    <property type="entry name" value="LexA/Signal_pep-like_sf"/>
</dbReference>
<dbReference type="PANTHER" id="PTHR33121:SF70">
    <property type="entry name" value="SIGNALING PROTEIN YKOW"/>
    <property type="match status" value="1"/>
</dbReference>
<evidence type="ECO:0000256" key="7">
    <source>
        <dbReference type="SAM" id="Phobius"/>
    </source>
</evidence>
<feature type="transmembrane region" description="Helical" evidence="7">
    <location>
        <begin position="6"/>
        <end position="28"/>
    </location>
</feature>
<evidence type="ECO:0000259" key="8">
    <source>
        <dbReference type="PROSITE" id="PS50883"/>
    </source>
</evidence>
<comment type="caution">
    <text evidence="9">The sequence shown here is derived from an EMBL/GenBank/DDBJ whole genome shotgun (WGS) entry which is preliminary data.</text>
</comment>
<dbReference type="Gene3D" id="3.20.20.450">
    <property type="entry name" value="EAL domain"/>
    <property type="match status" value="1"/>
</dbReference>
<dbReference type="SUPFAM" id="SSF141868">
    <property type="entry name" value="EAL domain-like"/>
    <property type="match status" value="1"/>
</dbReference>
<dbReference type="GO" id="GO:0071111">
    <property type="term" value="F:cyclic-guanylate-specific phosphodiesterase activity"/>
    <property type="evidence" value="ECO:0007669"/>
    <property type="project" value="InterPro"/>
</dbReference>
<comment type="subcellular location">
    <subcellularLocation>
        <location evidence="1">Membrane</location>
    </subcellularLocation>
</comment>
<dbReference type="Gene3D" id="2.10.109.10">
    <property type="entry name" value="Umud Fragment, subunit A"/>
    <property type="match status" value="1"/>
</dbReference>
<dbReference type="PANTHER" id="PTHR33121">
    <property type="entry name" value="CYCLIC DI-GMP PHOSPHODIESTERASE PDEF"/>
    <property type="match status" value="1"/>
</dbReference>
<dbReference type="InterPro" id="IPR001633">
    <property type="entry name" value="EAL_dom"/>
</dbReference>
<evidence type="ECO:0000256" key="6">
    <source>
        <dbReference type="NCBIfam" id="TIGR02228"/>
    </source>
</evidence>
<dbReference type="PRINTS" id="PR00728">
    <property type="entry name" value="SIGNALPTASE"/>
</dbReference>
<proteinExistence type="predicted"/>
<dbReference type="AlphaFoldDB" id="A0A0P6X646"/>
<dbReference type="InterPro" id="IPR015927">
    <property type="entry name" value="Peptidase_S24_S26A/B/C"/>
</dbReference>
<dbReference type="OrthoDB" id="3178064at2"/>
<dbReference type="GO" id="GO:0009003">
    <property type="term" value="F:signal peptidase activity"/>
    <property type="evidence" value="ECO:0007669"/>
    <property type="project" value="UniProtKB-EC"/>
</dbReference>
<feature type="transmembrane region" description="Helical" evidence="7">
    <location>
        <begin position="414"/>
        <end position="434"/>
    </location>
</feature>
<keyword evidence="10" id="KW-1185">Reference proteome</keyword>